<feature type="transmembrane region" description="Helical" evidence="7">
    <location>
        <begin position="20"/>
        <end position="40"/>
    </location>
</feature>
<dbReference type="PANTHER" id="PTHR12906">
    <property type="entry name" value="PROTEIN C20ORF24 RAB5-INTERACTING PROTEIN"/>
    <property type="match status" value="1"/>
</dbReference>
<dbReference type="EMBL" id="BDEQ01000001">
    <property type="protein sequence ID" value="GAT92599.1"/>
    <property type="molecule type" value="Genomic_DNA"/>
</dbReference>
<organism evidence="8 9">
    <name type="scientific">Entamoeba histolytica</name>
    <dbReference type="NCBI Taxonomy" id="5759"/>
    <lineage>
        <taxon>Eukaryota</taxon>
        <taxon>Amoebozoa</taxon>
        <taxon>Evosea</taxon>
        <taxon>Archamoebae</taxon>
        <taxon>Mastigamoebida</taxon>
        <taxon>Entamoebidae</taxon>
        <taxon>Entamoeba</taxon>
    </lineage>
</organism>
<keyword evidence="3 7" id="KW-0812">Transmembrane</keyword>
<evidence type="ECO:0000256" key="1">
    <source>
        <dbReference type="ARBA" id="ARBA00004477"/>
    </source>
</evidence>
<dbReference type="VEuPathDB" id="AmoebaDB:EHI8A_041600"/>
<dbReference type="VEuPathDB" id="AmoebaDB:EHI_196950"/>
<keyword evidence="5 7" id="KW-1133">Transmembrane helix</keyword>
<sequence length="104" mass="11714">MSNIFDPDYEWTKKTVCHAIFTIKSLVSPIVGIICGIIGIQGWLGFAICFGCVILISYFFVVYYSLDELDPEVTIGDAINEGLGVSLAEFLLFWIIFFTMFHSQ</sequence>
<evidence type="ECO:0008006" key="10">
    <source>
        <dbReference type="Google" id="ProtNLM"/>
    </source>
</evidence>
<comment type="subcellular location">
    <subcellularLocation>
        <location evidence="1">Endoplasmic reticulum membrane</location>
        <topology evidence="1">Multi-pass membrane protein</topology>
    </subcellularLocation>
</comment>
<feature type="transmembrane region" description="Helical" evidence="7">
    <location>
        <begin position="78"/>
        <end position="101"/>
    </location>
</feature>
<name>A0A5K1USU4_ENTHI</name>
<evidence type="ECO:0000256" key="4">
    <source>
        <dbReference type="ARBA" id="ARBA00022824"/>
    </source>
</evidence>
<evidence type="ECO:0000256" key="6">
    <source>
        <dbReference type="ARBA" id="ARBA00023136"/>
    </source>
</evidence>
<proteinExistence type="inferred from homology"/>
<protein>
    <recommendedName>
        <fullName evidence="10">Rab5-interacting protein</fullName>
    </recommendedName>
</protein>
<comment type="caution">
    <text evidence="8">The sequence shown here is derived from an EMBL/GenBank/DDBJ whole genome shotgun (WGS) entry which is preliminary data.</text>
</comment>
<dbReference type="GO" id="GO:0005789">
    <property type="term" value="C:endoplasmic reticulum membrane"/>
    <property type="evidence" value="ECO:0007669"/>
    <property type="project" value="UniProtKB-SubCell"/>
</dbReference>
<dbReference type="VEuPathDB" id="AmoebaDB:EHI5A_075530"/>
<accession>A0A5K1USU4</accession>
<dbReference type="AlphaFoldDB" id="A0A5K1USU4"/>
<evidence type="ECO:0000256" key="2">
    <source>
        <dbReference type="ARBA" id="ARBA00009436"/>
    </source>
</evidence>
<evidence type="ECO:0000256" key="3">
    <source>
        <dbReference type="ARBA" id="ARBA00022692"/>
    </source>
</evidence>
<keyword evidence="4" id="KW-0256">Endoplasmic reticulum</keyword>
<dbReference type="InterPro" id="IPR029008">
    <property type="entry name" value="EMC6-like"/>
</dbReference>
<dbReference type="Pfam" id="PF07019">
    <property type="entry name" value="EMC6"/>
    <property type="match status" value="1"/>
</dbReference>
<comment type="similarity">
    <text evidence="2">Belongs to the EMC6 family.</text>
</comment>
<dbReference type="InterPro" id="IPR010742">
    <property type="entry name" value="RCAF1"/>
</dbReference>
<evidence type="ECO:0000256" key="7">
    <source>
        <dbReference type="SAM" id="Phobius"/>
    </source>
</evidence>
<dbReference type="VEuPathDB" id="AmoebaDB:EHI7A_051610"/>
<evidence type="ECO:0000256" key="5">
    <source>
        <dbReference type="ARBA" id="ARBA00022989"/>
    </source>
</evidence>
<dbReference type="GO" id="GO:0005739">
    <property type="term" value="C:mitochondrion"/>
    <property type="evidence" value="ECO:0007669"/>
    <property type="project" value="GOC"/>
</dbReference>
<keyword evidence="6 7" id="KW-0472">Membrane</keyword>
<evidence type="ECO:0000313" key="9">
    <source>
        <dbReference type="Proteomes" id="UP000078387"/>
    </source>
</evidence>
<dbReference type="OMA" id="LMWIVTF"/>
<dbReference type="VEuPathDB" id="AmoebaDB:KM1_084780"/>
<evidence type="ECO:0000313" key="8">
    <source>
        <dbReference type="EMBL" id="GAT92599.1"/>
    </source>
</evidence>
<gene>
    <name evidence="8" type="ORF">CL6EHI_196950</name>
</gene>
<reference evidence="8 9" key="1">
    <citation type="submission" date="2016-05" db="EMBL/GenBank/DDBJ databases">
        <title>First whole genome sequencing of Entamoeba histolytica HM1:IMSS-clone-6.</title>
        <authorList>
            <person name="Mukherjee Avik.K."/>
            <person name="Izumyama S."/>
            <person name="Nakada-Tsukui K."/>
            <person name="Nozaki T."/>
        </authorList>
    </citation>
    <scope>NUCLEOTIDE SEQUENCE [LARGE SCALE GENOMIC DNA]</scope>
    <source>
        <strain evidence="8 9">HM1:IMSS clone 6</strain>
    </source>
</reference>
<dbReference type="PANTHER" id="PTHR12906:SF0">
    <property type="entry name" value="GEL COMPLEX SUBUNIT OPTI"/>
    <property type="match status" value="1"/>
</dbReference>
<dbReference type="GO" id="GO:0097250">
    <property type="term" value="P:mitochondrial respirasome assembly"/>
    <property type="evidence" value="ECO:0007669"/>
    <property type="project" value="InterPro"/>
</dbReference>
<feature type="transmembrane region" description="Helical" evidence="7">
    <location>
        <begin position="47"/>
        <end position="66"/>
    </location>
</feature>
<dbReference type="Proteomes" id="UP000078387">
    <property type="component" value="Unassembled WGS sequence"/>
</dbReference>